<organism evidence="2 3">
    <name type="scientific">Hydnum rufescens UP504</name>
    <dbReference type="NCBI Taxonomy" id="1448309"/>
    <lineage>
        <taxon>Eukaryota</taxon>
        <taxon>Fungi</taxon>
        <taxon>Dikarya</taxon>
        <taxon>Basidiomycota</taxon>
        <taxon>Agaricomycotina</taxon>
        <taxon>Agaricomycetes</taxon>
        <taxon>Cantharellales</taxon>
        <taxon>Hydnaceae</taxon>
        <taxon>Hydnum</taxon>
    </lineage>
</organism>
<name>A0A9P6ALB3_9AGAM</name>
<dbReference type="AlphaFoldDB" id="A0A9P6ALB3"/>
<dbReference type="Proteomes" id="UP000886523">
    <property type="component" value="Unassembled WGS sequence"/>
</dbReference>
<keyword evidence="3" id="KW-1185">Reference proteome</keyword>
<dbReference type="OrthoDB" id="3331379at2759"/>
<dbReference type="EMBL" id="MU129080">
    <property type="protein sequence ID" value="KAF9507464.1"/>
    <property type="molecule type" value="Genomic_DNA"/>
</dbReference>
<comment type="caution">
    <text evidence="2">The sequence shown here is derived from an EMBL/GenBank/DDBJ whole genome shotgun (WGS) entry which is preliminary data.</text>
</comment>
<reference evidence="2" key="1">
    <citation type="journal article" date="2020" name="Nat. Commun.">
        <title>Large-scale genome sequencing of mycorrhizal fungi provides insights into the early evolution of symbiotic traits.</title>
        <authorList>
            <person name="Miyauchi S."/>
            <person name="Kiss E."/>
            <person name="Kuo A."/>
            <person name="Drula E."/>
            <person name="Kohler A."/>
            <person name="Sanchez-Garcia M."/>
            <person name="Morin E."/>
            <person name="Andreopoulos B."/>
            <person name="Barry K.W."/>
            <person name="Bonito G."/>
            <person name="Buee M."/>
            <person name="Carver A."/>
            <person name="Chen C."/>
            <person name="Cichocki N."/>
            <person name="Clum A."/>
            <person name="Culley D."/>
            <person name="Crous P.W."/>
            <person name="Fauchery L."/>
            <person name="Girlanda M."/>
            <person name="Hayes R.D."/>
            <person name="Keri Z."/>
            <person name="LaButti K."/>
            <person name="Lipzen A."/>
            <person name="Lombard V."/>
            <person name="Magnuson J."/>
            <person name="Maillard F."/>
            <person name="Murat C."/>
            <person name="Nolan M."/>
            <person name="Ohm R.A."/>
            <person name="Pangilinan J."/>
            <person name="Pereira M.F."/>
            <person name="Perotto S."/>
            <person name="Peter M."/>
            <person name="Pfister S."/>
            <person name="Riley R."/>
            <person name="Sitrit Y."/>
            <person name="Stielow J.B."/>
            <person name="Szollosi G."/>
            <person name="Zifcakova L."/>
            <person name="Stursova M."/>
            <person name="Spatafora J.W."/>
            <person name="Tedersoo L."/>
            <person name="Vaario L.M."/>
            <person name="Yamada A."/>
            <person name="Yan M."/>
            <person name="Wang P."/>
            <person name="Xu J."/>
            <person name="Bruns T."/>
            <person name="Baldrian P."/>
            <person name="Vilgalys R."/>
            <person name="Dunand C."/>
            <person name="Henrissat B."/>
            <person name="Grigoriev I.V."/>
            <person name="Hibbett D."/>
            <person name="Nagy L.G."/>
            <person name="Martin F.M."/>
        </authorList>
    </citation>
    <scope>NUCLEOTIDE SEQUENCE</scope>
    <source>
        <strain evidence="2">UP504</strain>
    </source>
</reference>
<gene>
    <name evidence="2" type="ORF">BS47DRAFT_1366633</name>
</gene>
<feature type="region of interest" description="Disordered" evidence="1">
    <location>
        <begin position="1"/>
        <end position="90"/>
    </location>
</feature>
<evidence type="ECO:0000256" key="1">
    <source>
        <dbReference type="SAM" id="MobiDB-lite"/>
    </source>
</evidence>
<evidence type="ECO:0000313" key="3">
    <source>
        <dbReference type="Proteomes" id="UP000886523"/>
    </source>
</evidence>
<protein>
    <submittedName>
        <fullName evidence="2">Uncharacterized protein</fullName>
    </submittedName>
</protein>
<sequence>MDPTVQFDDMHDSPSPVGNKYFEPNNELDLTPTSGSGGKRPADDGSDIGSYGNIIAPEDKDDAPRIKRPKNQGDKPKPTTAESEPEPEDDPVFDIMYKMVVAKKNITCKWKSSLTFNDFWKNSVELSRLKETGRWRLELGWKFMSATMAETYDALDDEEDYEWMISLMCKNFKQRKQNSRTNAREILLEVLNKLHMHPGKQCQQHPGLPCCVLAGNDQVGQHVLYSHDDMKKWAQCLKMGLLTFDEPPVSISEVAEQQKNMLPPLG</sequence>
<proteinExistence type="predicted"/>
<evidence type="ECO:0000313" key="2">
    <source>
        <dbReference type="EMBL" id="KAF9507464.1"/>
    </source>
</evidence>
<accession>A0A9P6ALB3</accession>